<feature type="compositionally biased region" description="Polar residues" evidence="1">
    <location>
        <begin position="9"/>
        <end position="30"/>
    </location>
</feature>
<gene>
    <name evidence="2" type="ORF">QR680_003134</name>
</gene>
<organism evidence="2 3">
    <name type="scientific">Steinernema hermaphroditum</name>
    <dbReference type="NCBI Taxonomy" id="289476"/>
    <lineage>
        <taxon>Eukaryota</taxon>
        <taxon>Metazoa</taxon>
        <taxon>Ecdysozoa</taxon>
        <taxon>Nematoda</taxon>
        <taxon>Chromadorea</taxon>
        <taxon>Rhabditida</taxon>
        <taxon>Tylenchina</taxon>
        <taxon>Panagrolaimomorpha</taxon>
        <taxon>Strongyloidoidea</taxon>
        <taxon>Steinernematidae</taxon>
        <taxon>Steinernema</taxon>
    </lineage>
</organism>
<proteinExistence type="predicted"/>
<reference evidence="2" key="1">
    <citation type="submission" date="2023-06" db="EMBL/GenBank/DDBJ databases">
        <title>Genomic analysis of the entomopathogenic nematode Steinernema hermaphroditum.</title>
        <authorList>
            <person name="Schwarz E.M."/>
            <person name="Heppert J.K."/>
            <person name="Baniya A."/>
            <person name="Schwartz H.T."/>
            <person name="Tan C.-H."/>
            <person name="Antoshechkin I."/>
            <person name="Sternberg P.W."/>
            <person name="Goodrich-Blair H."/>
            <person name="Dillman A.R."/>
        </authorList>
    </citation>
    <scope>NUCLEOTIDE SEQUENCE</scope>
    <source>
        <strain evidence="2">PS9179</strain>
        <tissue evidence="2">Whole animal</tissue>
    </source>
</reference>
<dbReference type="Proteomes" id="UP001175271">
    <property type="component" value="Unassembled WGS sequence"/>
</dbReference>
<evidence type="ECO:0000313" key="3">
    <source>
        <dbReference type="Proteomes" id="UP001175271"/>
    </source>
</evidence>
<comment type="caution">
    <text evidence="2">The sequence shown here is derived from an EMBL/GenBank/DDBJ whole genome shotgun (WGS) entry which is preliminary data.</text>
</comment>
<evidence type="ECO:0000313" key="2">
    <source>
        <dbReference type="EMBL" id="KAK0399607.1"/>
    </source>
</evidence>
<accession>A0AA39H5H3</accession>
<dbReference type="EMBL" id="JAUCMV010000005">
    <property type="protein sequence ID" value="KAK0399607.1"/>
    <property type="molecule type" value="Genomic_DNA"/>
</dbReference>
<dbReference type="AlphaFoldDB" id="A0AA39H5H3"/>
<name>A0AA39H5H3_9BILA</name>
<sequence>MGDFFSPCSADNSVSHRCTSKPPSSNCKNTVSKATTQEAFTYEVSRRAITVPRDPFPRRTTYDNTFITTIKRKPIYRNGRLFFSLESTNQKPV</sequence>
<evidence type="ECO:0000256" key="1">
    <source>
        <dbReference type="SAM" id="MobiDB-lite"/>
    </source>
</evidence>
<keyword evidence="3" id="KW-1185">Reference proteome</keyword>
<feature type="region of interest" description="Disordered" evidence="1">
    <location>
        <begin position="1"/>
        <end position="30"/>
    </location>
</feature>
<protein>
    <submittedName>
        <fullName evidence="2">Uncharacterized protein</fullName>
    </submittedName>
</protein>